<reference evidence="2 3" key="1">
    <citation type="submission" date="2020-03" db="EMBL/GenBank/DDBJ databases">
        <title>Genome mining and metabolic profiling illuminate the polycyclic tetramate macrolactams from Streptomyces koyangensis SCSIO 5802.</title>
        <authorList>
            <person name="Ding W."/>
        </authorList>
    </citation>
    <scope>NUCLEOTIDE SEQUENCE [LARGE SCALE GENOMIC DNA]</scope>
    <source>
        <strain evidence="2 3">SCSIO 5802</strain>
    </source>
</reference>
<evidence type="ECO:0000313" key="3">
    <source>
        <dbReference type="Proteomes" id="UP000596311"/>
    </source>
</evidence>
<organism evidence="2 3">
    <name type="scientific">Streptomyces koyangensis</name>
    <dbReference type="NCBI Taxonomy" id="188770"/>
    <lineage>
        <taxon>Bacteria</taxon>
        <taxon>Bacillati</taxon>
        <taxon>Actinomycetota</taxon>
        <taxon>Actinomycetes</taxon>
        <taxon>Kitasatosporales</taxon>
        <taxon>Streptomycetaceae</taxon>
        <taxon>Streptomyces</taxon>
        <taxon>Streptomyces aurantiacus group</taxon>
    </lineage>
</organism>
<dbReference type="EMBL" id="CP049945">
    <property type="protein sequence ID" value="QRF02239.1"/>
    <property type="molecule type" value="Genomic_DNA"/>
</dbReference>
<dbReference type="Proteomes" id="UP000596311">
    <property type="component" value="Chromosome"/>
</dbReference>
<feature type="region of interest" description="Disordered" evidence="1">
    <location>
        <begin position="60"/>
        <end position="81"/>
    </location>
</feature>
<evidence type="ECO:0000256" key="1">
    <source>
        <dbReference type="SAM" id="MobiDB-lite"/>
    </source>
</evidence>
<accession>A0ABX7ECK1</accession>
<sequence length="81" mass="8415">MTLPQGFGTEGLNCVGSGAMGDGVVVRTADLLFQGVSDLALCDQYHGLTFADGGTTVHPTRTFPSESFDGREHSTPATVDP</sequence>
<keyword evidence="3" id="KW-1185">Reference proteome</keyword>
<proteinExistence type="predicted"/>
<name>A0ABX7ECK1_9ACTN</name>
<protein>
    <submittedName>
        <fullName evidence="2">Uncharacterized protein</fullName>
    </submittedName>
</protein>
<gene>
    <name evidence="2" type="ORF">G9U55_08485</name>
</gene>
<dbReference type="RefSeq" id="WP_203214345.1">
    <property type="nucleotide sequence ID" value="NZ_CP049945.1"/>
</dbReference>
<evidence type="ECO:0000313" key="2">
    <source>
        <dbReference type="EMBL" id="QRF02239.1"/>
    </source>
</evidence>